<feature type="region of interest" description="Disordered" evidence="1">
    <location>
        <begin position="160"/>
        <end position="255"/>
    </location>
</feature>
<evidence type="ECO:0000313" key="3">
    <source>
        <dbReference type="Proteomes" id="UP000479190"/>
    </source>
</evidence>
<sequence>MTFAPQPVSLVSLVMQILGTSINKRFSRTQHPRGENRATVYNLQIRLAISATRRTNDLLAWGMRVRELITDIPTGNSLTGDGGPARAYTKQGCRCPLLSGIFFWRPGRKDEHTRQPRPRTCRVHQGREETCNSTAEILYGPSQHLKRPWGARKCSPRRRPLWLPPYRLRGDTSDLQRRRRGSQRWRSVLPDFTSANRSSTPTTPPHRIQRGDLHGHERSARPPHSGRNRLKNDRVGRPSLSYTNSSEETRRKKRGAIVSEIHTNTDLFNRLLMSSDPLVSMCRNMKERKKHDYTQEMRNLILETDGTETFEYESENDVDEACDVAMSRGGGCHRREPVLWWTNEIADLRRACLRARRLAQISRGRPNEETHRVEFAATRRLLRAVIKNSKLLGPPMRGSKQQHMKQAVRDCDLASEGLEGKII</sequence>
<organism evidence="2 3">
    <name type="scientific">Trichogramma brassicae</name>
    <dbReference type="NCBI Taxonomy" id="86971"/>
    <lineage>
        <taxon>Eukaryota</taxon>
        <taxon>Metazoa</taxon>
        <taxon>Ecdysozoa</taxon>
        <taxon>Arthropoda</taxon>
        <taxon>Hexapoda</taxon>
        <taxon>Insecta</taxon>
        <taxon>Pterygota</taxon>
        <taxon>Neoptera</taxon>
        <taxon>Endopterygota</taxon>
        <taxon>Hymenoptera</taxon>
        <taxon>Apocrita</taxon>
        <taxon>Proctotrupomorpha</taxon>
        <taxon>Chalcidoidea</taxon>
        <taxon>Trichogrammatidae</taxon>
        <taxon>Trichogramma</taxon>
    </lineage>
</organism>
<protein>
    <submittedName>
        <fullName evidence="2">Uncharacterized protein</fullName>
    </submittedName>
</protein>
<reference evidence="2 3" key="1">
    <citation type="submission" date="2020-02" db="EMBL/GenBank/DDBJ databases">
        <authorList>
            <person name="Ferguson B K."/>
        </authorList>
    </citation>
    <scope>NUCLEOTIDE SEQUENCE [LARGE SCALE GENOMIC DNA]</scope>
</reference>
<keyword evidence="3" id="KW-1185">Reference proteome</keyword>
<dbReference type="AlphaFoldDB" id="A0A6H5I8F3"/>
<evidence type="ECO:0000313" key="2">
    <source>
        <dbReference type="EMBL" id="CAB0034243.1"/>
    </source>
</evidence>
<accession>A0A6H5I8F3</accession>
<evidence type="ECO:0000256" key="1">
    <source>
        <dbReference type="SAM" id="MobiDB-lite"/>
    </source>
</evidence>
<dbReference type="EMBL" id="CADCXV010000738">
    <property type="protein sequence ID" value="CAB0034243.1"/>
    <property type="molecule type" value="Genomic_DNA"/>
</dbReference>
<gene>
    <name evidence="2" type="ORF">TBRA_LOCUS6141</name>
</gene>
<dbReference type="Proteomes" id="UP000479190">
    <property type="component" value="Unassembled WGS sequence"/>
</dbReference>
<name>A0A6H5I8F3_9HYME</name>
<dbReference type="OrthoDB" id="8193306at2759"/>
<feature type="compositionally biased region" description="Basic and acidic residues" evidence="1">
    <location>
        <begin position="209"/>
        <end position="220"/>
    </location>
</feature>
<proteinExistence type="predicted"/>